<evidence type="ECO:0000256" key="7">
    <source>
        <dbReference type="SAM" id="Phobius"/>
    </source>
</evidence>
<feature type="transmembrane region" description="Helical" evidence="7">
    <location>
        <begin position="219"/>
        <end position="240"/>
    </location>
</feature>
<dbReference type="Gene3D" id="3.30.70.1450">
    <property type="entry name" value="Regulator of K+ conductance, C-terminal domain"/>
    <property type="match status" value="2"/>
</dbReference>
<keyword evidence="2" id="KW-0813">Transport</keyword>
<feature type="transmembrane region" description="Helical" evidence="7">
    <location>
        <begin position="451"/>
        <end position="475"/>
    </location>
</feature>
<evidence type="ECO:0000313" key="10">
    <source>
        <dbReference type="Proteomes" id="UP000663525"/>
    </source>
</evidence>
<comment type="subcellular location">
    <subcellularLocation>
        <location evidence="1">Membrane</location>
        <topology evidence="1">Multi-pass membrane protein</topology>
    </subcellularLocation>
</comment>
<dbReference type="EMBL" id="CP064787">
    <property type="protein sequence ID" value="QSG05605.1"/>
    <property type="molecule type" value="Genomic_DNA"/>
</dbReference>
<keyword evidence="4" id="KW-0677">Repeat</keyword>
<evidence type="ECO:0000256" key="1">
    <source>
        <dbReference type="ARBA" id="ARBA00004141"/>
    </source>
</evidence>
<proteinExistence type="predicted"/>
<dbReference type="GO" id="GO:0005886">
    <property type="term" value="C:plasma membrane"/>
    <property type="evidence" value="ECO:0007669"/>
    <property type="project" value="TreeGrafter"/>
</dbReference>
<feature type="transmembrane region" description="Helical" evidence="7">
    <location>
        <begin position="579"/>
        <end position="599"/>
    </location>
</feature>
<evidence type="ECO:0000256" key="6">
    <source>
        <dbReference type="ARBA" id="ARBA00023136"/>
    </source>
</evidence>
<dbReference type="FunFam" id="3.30.70.1450:FF:000009">
    <property type="entry name" value="SLC13 family permease"/>
    <property type="match status" value="1"/>
</dbReference>
<dbReference type="PANTHER" id="PTHR43652">
    <property type="entry name" value="BASIC AMINO ACID ANTIPORTER YFCC-RELATED"/>
    <property type="match status" value="1"/>
</dbReference>
<dbReference type="Pfam" id="PF02080">
    <property type="entry name" value="TrkA_C"/>
    <property type="match status" value="1"/>
</dbReference>
<reference evidence="9" key="1">
    <citation type="submission" date="2020-11" db="EMBL/GenBank/DDBJ databases">
        <title>Carbohydrate-dependent, anaerobic sulfur respiration: A novel catabolism in halophilic archaea.</title>
        <authorList>
            <person name="Sorokin D.Y."/>
            <person name="Messina E."/>
            <person name="Smedile F."/>
            <person name="La Cono V."/>
            <person name="Hallsworth J.E."/>
            <person name="Yakimov M.M."/>
        </authorList>
    </citation>
    <scope>NUCLEOTIDE SEQUENCE</scope>
    <source>
        <strain evidence="9">HSR12-1</strain>
    </source>
</reference>
<evidence type="ECO:0000256" key="4">
    <source>
        <dbReference type="ARBA" id="ARBA00022737"/>
    </source>
</evidence>
<dbReference type="InterPro" id="IPR004680">
    <property type="entry name" value="Cit_transptr-like_dom"/>
</dbReference>
<feature type="transmembrane region" description="Helical" evidence="7">
    <location>
        <begin position="495"/>
        <end position="514"/>
    </location>
</feature>
<feature type="domain" description="RCK C-terminal" evidence="8">
    <location>
        <begin position="255"/>
        <end position="339"/>
    </location>
</feature>
<feature type="domain" description="RCK C-terminal" evidence="8">
    <location>
        <begin position="349"/>
        <end position="433"/>
    </location>
</feature>
<organism evidence="9 10">
    <name type="scientific">Halapricum desulfuricans</name>
    <dbReference type="NCBI Taxonomy" id="2841257"/>
    <lineage>
        <taxon>Archaea</taxon>
        <taxon>Methanobacteriati</taxon>
        <taxon>Methanobacteriota</taxon>
        <taxon>Stenosarchaea group</taxon>
        <taxon>Halobacteria</taxon>
        <taxon>Halobacteriales</taxon>
        <taxon>Haloarculaceae</taxon>
        <taxon>Halapricum</taxon>
    </lineage>
</organism>
<sequence length="641" mass="67590">MNDGVLCVGVVLFGLSAGAAVVFAIILAALVLFATEVVPVDITALGILVALLLVQPVTEQLVTWGLLHAPVYVLTEPGSDVTAVSQGLSGFASTATITVLAMFILSAGVRRTGAIQILGSKVAAYTRDDETRQLGATIGLVGPISGFINNTAAVAILLPMVTDLAHRAKTSPSKLLMPLSFASMFGGTLTLIGTSTNILASEITGRLGRELGIATLQEFSMFEFTSLGLVVMTVGSIYLMTVGRVLTPARIKPAEDLTDEFEMADYLTEVVVREDSPIVGETVQSALESSDFDVDLVQLIRGNDVFLEPLGPKMIQPGDVFAVRTDRETLVELMDVDGLDLLPEVEITDTELETAERRQNLVEVVIAPGSSLVGETLASSNFRQRYDATVLALRRGESLIRKRMDRAQLRVGDTLLVQATADTIDRLNDNRNFIVAQEVTRPDYRKSKIPVAVGLVAAVVGLAALTPIDIATAALTGSLGMVLTGCLKPTEVYDAVQWDVIILLAGVIPLGVALEVTGGAALIADGIVAVAPLLPPIVVLGLMYVVTALLTNVISNNASVVLMIPVAVEAAIQLGVNPFAFVLAVTFAASTAFMTPVGYQTNLFVYGPGGYRFTDYVRVGGPLQALLAVVTTIGIATIWGL</sequence>
<feature type="transmembrane region" description="Helical" evidence="7">
    <location>
        <begin position="619"/>
        <end position="639"/>
    </location>
</feature>
<gene>
    <name evidence="9" type="primary">citT2</name>
    <name evidence="9" type="ORF">HSR121_1259</name>
</gene>
<dbReference type="PANTHER" id="PTHR43652:SF2">
    <property type="entry name" value="BASIC AMINO ACID ANTIPORTER YFCC-RELATED"/>
    <property type="match status" value="1"/>
</dbReference>
<dbReference type="AlphaFoldDB" id="A0A897N462"/>
<protein>
    <submittedName>
        <fullName evidence="9">Di- and tricarboxylate transporter</fullName>
    </submittedName>
</protein>
<feature type="transmembrane region" description="Helical" evidence="7">
    <location>
        <begin position="87"/>
        <end position="109"/>
    </location>
</feature>
<dbReference type="Pfam" id="PF03600">
    <property type="entry name" value="CitMHS"/>
    <property type="match status" value="1"/>
</dbReference>
<dbReference type="InterPro" id="IPR051679">
    <property type="entry name" value="DASS-Related_Transporters"/>
</dbReference>
<feature type="transmembrane region" description="Helical" evidence="7">
    <location>
        <begin position="45"/>
        <end position="67"/>
    </location>
</feature>
<dbReference type="GO" id="GO:0006813">
    <property type="term" value="P:potassium ion transport"/>
    <property type="evidence" value="ECO:0007669"/>
    <property type="project" value="InterPro"/>
</dbReference>
<evidence type="ECO:0000313" key="9">
    <source>
        <dbReference type="EMBL" id="QSG05605.1"/>
    </source>
</evidence>
<evidence type="ECO:0000256" key="2">
    <source>
        <dbReference type="ARBA" id="ARBA00022448"/>
    </source>
</evidence>
<dbReference type="Proteomes" id="UP000663525">
    <property type="component" value="Chromosome"/>
</dbReference>
<keyword evidence="5 7" id="KW-1133">Transmembrane helix</keyword>
<dbReference type="SUPFAM" id="SSF116726">
    <property type="entry name" value="TrkA C-terminal domain-like"/>
    <property type="match status" value="2"/>
</dbReference>
<dbReference type="InterPro" id="IPR006037">
    <property type="entry name" value="RCK_C"/>
</dbReference>
<feature type="transmembrane region" description="Helical" evidence="7">
    <location>
        <begin position="526"/>
        <end position="547"/>
    </location>
</feature>
<dbReference type="InterPro" id="IPR036721">
    <property type="entry name" value="RCK_C_sf"/>
</dbReference>
<keyword evidence="3 7" id="KW-0812">Transmembrane</keyword>
<evidence type="ECO:0000256" key="3">
    <source>
        <dbReference type="ARBA" id="ARBA00022692"/>
    </source>
</evidence>
<keyword evidence="6 7" id="KW-0472">Membrane</keyword>
<dbReference type="PROSITE" id="PS51202">
    <property type="entry name" value="RCK_C"/>
    <property type="match status" value="2"/>
</dbReference>
<dbReference type="GO" id="GO:0008324">
    <property type="term" value="F:monoatomic cation transmembrane transporter activity"/>
    <property type="evidence" value="ECO:0007669"/>
    <property type="project" value="InterPro"/>
</dbReference>
<feature type="transmembrane region" description="Helical" evidence="7">
    <location>
        <begin position="12"/>
        <end position="33"/>
    </location>
</feature>
<accession>A0A897N462</accession>
<evidence type="ECO:0000259" key="8">
    <source>
        <dbReference type="PROSITE" id="PS51202"/>
    </source>
</evidence>
<evidence type="ECO:0000256" key="5">
    <source>
        <dbReference type="ARBA" id="ARBA00022989"/>
    </source>
</evidence>
<name>A0A897N462_9EURY</name>